<feature type="signal peptide" evidence="1">
    <location>
        <begin position="1"/>
        <end position="21"/>
    </location>
</feature>
<sequence>MKLNTLFLILLSLATAFKVHAGSHYGKITKFDLHSDNWSKYDVSDVGILSFYVEGLPNSCNQENGLNRVVITTEHPLFNAVLSTVISAKTLDRALYVNYLDSCKVRHKAWDFGYIGFR</sequence>
<comment type="caution">
    <text evidence="2">The sequence shown here is derived from an EMBL/GenBank/DDBJ whole genome shotgun (WGS) entry which is preliminary data.</text>
</comment>
<name>A0A4Q7IKE1_9GAMM</name>
<evidence type="ECO:0000256" key="1">
    <source>
        <dbReference type="SAM" id="SignalP"/>
    </source>
</evidence>
<gene>
    <name evidence="2" type="ORF">C1E23_13265</name>
</gene>
<evidence type="ECO:0000313" key="3">
    <source>
        <dbReference type="Proteomes" id="UP000291338"/>
    </source>
</evidence>
<organism evidence="2 3">
    <name type="scientific">Pseudoalteromonas phenolica</name>
    <dbReference type="NCBI Taxonomy" id="161398"/>
    <lineage>
        <taxon>Bacteria</taxon>
        <taxon>Pseudomonadati</taxon>
        <taxon>Pseudomonadota</taxon>
        <taxon>Gammaproteobacteria</taxon>
        <taxon>Alteromonadales</taxon>
        <taxon>Pseudoalteromonadaceae</taxon>
        <taxon>Pseudoalteromonas</taxon>
    </lineage>
</organism>
<accession>A0A4Q7IKE1</accession>
<reference evidence="2 3" key="1">
    <citation type="submission" date="2018-01" db="EMBL/GenBank/DDBJ databases">
        <title>Co-occurrence of chitin degradation, pigmentation and bioactivity in marine Pseudoalteromonas.</title>
        <authorList>
            <person name="Paulsen S."/>
            <person name="Gram L."/>
            <person name="Machado H."/>
        </authorList>
    </citation>
    <scope>NUCLEOTIDE SEQUENCE [LARGE SCALE GENOMIC DNA]</scope>
    <source>
        <strain evidence="2 3">S3898</strain>
    </source>
</reference>
<dbReference type="EMBL" id="PPSX01000047">
    <property type="protein sequence ID" value="RZQ52624.1"/>
    <property type="molecule type" value="Genomic_DNA"/>
</dbReference>
<protein>
    <submittedName>
        <fullName evidence="2">Uncharacterized protein</fullName>
    </submittedName>
</protein>
<feature type="chain" id="PRO_5020643478" evidence="1">
    <location>
        <begin position="22"/>
        <end position="118"/>
    </location>
</feature>
<proteinExistence type="predicted"/>
<dbReference type="AlphaFoldDB" id="A0A4Q7IKE1"/>
<evidence type="ECO:0000313" key="2">
    <source>
        <dbReference type="EMBL" id="RZQ52624.1"/>
    </source>
</evidence>
<dbReference type="Proteomes" id="UP000291338">
    <property type="component" value="Unassembled WGS sequence"/>
</dbReference>
<keyword evidence="1" id="KW-0732">Signal</keyword>
<dbReference type="RefSeq" id="WP_130256035.1">
    <property type="nucleotide sequence ID" value="NZ_PPSX01000047.1"/>
</dbReference>